<gene>
    <name evidence="1" type="ORF">NGM29_13420</name>
</gene>
<dbReference type="Proteomes" id="UP001056855">
    <property type="component" value="Chromosome"/>
</dbReference>
<reference evidence="1" key="1">
    <citation type="submission" date="2022-06" db="EMBL/GenBank/DDBJ databases">
        <title>Diverse halophilic archaea isolated from saline environments.</title>
        <authorList>
            <person name="Cui H.-L."/>
        </authorList>
    </citation>
    <scope>NUCLEOTIDE SEQUENCE</scope>
    <source>
        <strain evidence="1">WLHS1</strain>
    </source>
</reference>
<dbReference type="KEGG" id="sawl:NGM29_13420"/>
<evidence type="ECO:0000313" key="1">
    <source>
        <dbReference type="EMBL" id="UTF52777.1"/>
    </source>
</evidence>
<protein>
    <submittedName>
        <fullName evidence="1">Uncharacterized protein</fullName>
    </submittedName>
</protein>
<organism evidence="1 2">
    <name type="scientific">Natronosalvus rutilus</name>
    <dbReference type="NCBI Taxonomy" id="2953753"/>
    <lineage>
        <taxon>Archaea</taxon>
        <taxon>Methanobacteriati</taxon>
        <taxon>Methanobacteriota</taxon>
        <taxon>Stenosarchaea group</taxon>
        <taxon>Halobacteria</taxon>
        <taxon>Halobacteriales</taxon>
        <taxon>Natrialbaceae</taxon>
        <taxon>Natronosalvus</taxon>
    </lineage>
</organism>
<keyword evidence="2" id="KW-1185">Reference proteome</keyword>
<dbReference type="GeneID" id="73291064"/>
<sequence>MRRVIEDNGRFNWQLAVCGNDVVASFHYPGDKSIYYSTERIANRLRDPSEFGLLPLEVIERYHRKSQTDTPMGELARKVQAAVHDDASEVPA</sequence>
<proteinExistence type="predicted"/>
<accession>A0A9E7N9V9</accession>
<dbReference type="EMBL" id="CP100355">
    <property type="protein sequence ID" value="UTF52777.1"/>
    <property type="molecule type" value="Genomic_DNA"/>
</dbReference>
<evidence type="ECO:0000313" key="2">
    <source>
        <dbReference type="Proteomes" id="UP001056855"/>
    </source>
</evidence>
<name>A0A9E7N9V9_9EURY</name>
<dbReference type="AlphaFoldDB" id="A0A9E7N9V9"/>
<dbReference type="RefSeq" id="WP_254156827.1">
    <property type="nucleotide sequence ID" value="NZ_CP100355.1"/>
</dbReference>